<evidence type="ECO:0000256" key="1">
    <source>
        <dbReference type="ARBA" id="ARBA00022729"/>
    </source>
</evidence>
<dbReference type="InterPro" id="IPR027039">
    <property type="entry name" value="Crtac1"/>
</dbReference>
<reference evidence="3 4" key="1">
    <citation type="submission" date="2020-08" db="EMBL/GenBank/DDBJ databases">
        <title>Genomic Encyclopedia of Type Strains, Phase IV (KMG-IV): sequencing the most valuable type-strain genomes for metagenomic binning, comparative biology and taxonomic classification.</title>
        <authorList>
            <person name="Goeker M."/>
        </authorList>
    </citation>
    <scope>NUCLEOTIDE SEQUENCE [LARGE SCALE GENOMIC DNA]</scope>
    <source>
        <strain evidence="3 4">DSM 23562</strain>
    </source>
</reference>
<feature type="domain" description="ASPIC/UnbV" evidence="2">
    <location>
        <begin position="532"/>
        <end position="598"/>
    </location>
</feature>
<dbReference type="Pfam" id="PF07593">
    <property type="entry name" value="UnbV_ASPIC"/>
    <property type="match status" value="1"/>
</dbReference>
<dbReference type="Pfam" id="PF13517">
    <property type="entry name" value="FG-GAP_3"/>
    <property type="match status" value="3"/>
</dbReference>
<dbReference type="PANTHER" id="PTHR16026">
    <property type="entry name" value="CARTILAGE ACIDIC PROTEIN 1"/>
    <property type="match status" value="1"/>
</dbReference>
<dbReference type="Proteomes" id="UP000520814">
    <property type="component" value="Unassembled WGS sequence"/>
</dbReference>
<dbReference type="EMBL" id="JACHGW010000004">
    <property type="protein sequence ID" value="MBB6052850.1"/>
    <property type="molecule type" value="Genomic_DNA"/>
</dbReference>
<evidence type="ECO:0000313" key="3">
    <source>
        <dbReference type="EMBL" id="MBB6052850.1"/>
    </source>
</evidence>
<keyword evidence="4" id="KW-1185">Reference proteome</keyword>
<dbReference type="InterPro" id="IPR028994">
    <property type="entry name" value="Integrin_alpha_N"/>
</dbReference>
<evidence type="ECO:0000313" key="4">
    <source>
        <dbReference type="Proteomes" id="UP000520814"/>
    </source>
</evidence>
<dbReference type="PANTHER" id="PTHR16026:SF0">
    <property type="entry name" value="CARTILAGE ACIDIC PROTEIN 1"/>
    <property type="match status" value="1"/>
</dbReference>
<comment type="caution">
    <text evidence="3">The sequence shown here is derived from an EMBL/GenBank/DDBJ whole genome shotgun (WGS) entry which is preliminary data.</text>
</comment>
<sequence length="604" mass="66008">MAQNNGGAPKVVALLAFVGLLGGSWWLNKKNVAPETGTVSGGPLTPAAPDALQRYGFTLTESAKKLGIDFTHTAPKLDPKLEPILPRIADMGAGVAVCDYDKDGWPDLYVTRSGENSKNALYHNKGDGTFEEVGEKLGVADINKDGTGTSQGALWGDFDGDGWEDLLVYKWGRAELFKNDAGKGFTQMTETANLPKWMNANTATLVDYDKDGKLDILLCGYFDEEHDLWHLKTTKIMPDALNFATNGAPKHLLHNEGNFTFRDTTQEMGMTMRSWLLAAVAADLVGSGYPDLFLASDYGKPEIWRNNAGKSFTQIGEEAGVRKQAKSGMNASLGDIFNDGRLSVYISNIWEDGQVMQGNNLWVPKENLPKGKLEYENLADAMGVEKGGWSFGAQFGDLNNDGFQDLYLTNGYISADKTQSYWYDYSTITPANAEIVRDVVNWVPMKGRSLSGYQQKRVWLNDGAGRFTEVAQAVGATDLYDGRGVALADIDNNGTLDVLVANQRGPLLVYKNQADSKNHWLTLSLEAKGSVVGADVTVYWKGHKQRQVVTGGMGFCAQNDRRLHFGLGTDPAIEKVEIRWPSGKLSTIPAPKADQILTVKESNS</sequence>
<evidence type="ECO:0000259" key="2">
    <source>
        <dbReference type="Pfam" id="PF07593"/>
    </source>
</evidence>
<protein>
    <recommendedName>
        <fullName evidence="2">ASPIC/UnbV domain-containing protein</fullName>
    </recommendedName>
</protein>
<dbReference type="InterPro" id="IPR013517">
    <property type="entry name" value="FG-GAP"/>
</dbReference>
<name>A0A7W9SU44_ARMRO</name>
<dbReference type="RefSeq" id="WP_184202536.1">
    <property type="nucleotide sequence ID" value="NZ_JACHGW010000004.1"/>
</dbReference>
<dbReference type="SUPFAM" id="SSF69318">
    <property type="entry name" value="Integrin alpha N-terminal domain"/>
    <property type="match status" value="1"/>
</dbReference>
<dbReference type="AlphaFoldDB" id="A0A7W9SU44"/>
<gene>
    <name evidence="3" type="ORF">HNQ39_004671</name>
</gene>
<dbReference type="InterPro" id="IPR011519">
    <property type="entry name" value="UnbV_ASPIC"/>
</dbReference>
<accession>A0A7W9SU44</accession>
<proteinExistence type="predicted"/>
<keyword evidence="1" id="KW-0732">Signal</keyword>
<organism evidence="3 4">
    <name type="scientific">Armatimonas rosea</name>
    <dbReference type="NCBI Taxonomy" id="685828"/>
    <lineage>
        <taxon>Bacteria</taxon>
        <taxon>Bacillati</taxon>
        <taxon>Armatimonadota</taxon>
        <taxon>Armatimonadia</taxon>
        <taxon>Armatimonadales</taxon>
        <taxon>Armatimonadaceae</taxon>
        <taxon>Armatimonas</taxon>
    </lineage>
</organism>
<dbReference type="Gene3D" id="2.130.10.130">
    <property type="entry name" value="Integrin alpha, N-terminal"/>
    <property type="match status" value="2"/>
</dbReference>